<evidence type="ECO:0008006" key="7">
    <source>
        <dbReference type="Google" id="ProtNLM"/>
    </source>
</evidence>
<dbReference type="NCBIfam" id="TIGR00585">
    <property type="entry name" value="mutl"/>
    <property type="match status" value="1"/>
</dbReference>
<dbReference type="InterPro" id="IPR042121">
    <property type="entry name" value="MutL_C_regsub"/>
</dbReference>
<evidence type="ECO:0000313" key="6">
    <source>
        <dbReference type="EMBL" id="SUZ59616.1"/>
    </source>
</evidence>
<dbReference type="InterPro" id="IPR014721">
    <property type="entry name" value="Ribsml_uS5_D2-typ_fold_subgr"/>
</dbReference>
<dbReference type="GO" id="GO:0030983">
    <property type="term" value="F:mismatched DNA binding"/>
    <property type="evidence" value="ECO:0007669"/>
    <property type="project" value="InterPro"/>
</dbReference>
<dbReference type="SUPFAM" id="SSF54211">
    <property type="entry name" value="Ribosomal protein S5 domain 2-like"/>
    <property type="match status" value="1"/>
</dbReference>
<dbReference type="InterPro" id="IPR013507">
    <property type="entry name" value="DNA_mismatch_S5_2-like"/>
</dbReference>
<dbReference type="Pfam" id="PF08676">
    <property type="entry name" value="MutL_C"/>
    <property type="match status" value="1"/>
</dbReference>
<evidence type="ECO:0000259" key="4">
    <source>
        <dbReference type="SMART" id="SM00853"/>
    </source>
</evidence>
<dbReference type="Gene3D" id="3.30.565.10">
    <property type="entry name" value="Histidine kinase-like ATPase, C-terminal domain"/>
    <property type="match status" value="1"/>
</dbReference>
<dbReference type="PROSITE" id="PS00058">
    <property type="entry name" value="DNA_MISMATCH_REPAIR_1"/>
    <property type="match status" value="1"/>
</dbReference>
<dbReference type="InterPro" id="IPR014790">
    <property type="entry name" value="MutL_C"/>
</dbReference>
<dbReference type="InterPro" id="IPR020667">
    <property type="entry name" value="DNA_mismatch_repair_MutL"/>
</dbReference>
<dbReference type="Gene3D" id="3.30.1540.20">
    <property type="entry name" value="MutL, C-terminal domain, dimerisation subdomain"/>
    <property type="match status" value="1"/>
</dbReference>
<accession>A0A381NYB8</accession>
<dbReference type="InterPro" id="IPR020568">
    <property type="entry name" value="Ribosomal_Su5_D2-typ_SF"/>
</dbReference>
<name>A0A381NYB8_9ZZZZ</name>
<dbReference type="PANTHER" id="PTHR10073">
    <property type="entry name" value="DNA MISMATCH REPAIR PROTEIN MLH, PMS, MUTL"/>
    <property type="match status" value="1"/>
</dbReference>
<feature type="domain" description="DNA mismatch repair protein S5" evidence="5">
    <location>
        <begin position="208"/>
        <end position="328"/>
    </location>
</feature>
<evidence type="ECO:0000256" key="1">
    <source>
        <dbReference type="ARBA" id="ARBA00006082"/>
    </source>
</evidence>
<proteinExistence type="inferred from homology"/>
<dbReference type="CDD" id="cd16926">
    <property type="entry name" value="HATPase_MutL-MLH-PMS-like"/>
    <property type="match status" value="1"/>
</dbReference>
<dbReference type="SMART" id="SM00853">
    <property type="entry name" value="MutL_C"/>
    <property type="match status" value="1"/>
</dbReference>
<gene>
    <name evidence="6" type="ORF">METZ01_LOCUS12470</name>
</gene>
<dbReference type="GO" id="GO:0016887">
    <property type="term" value="F:ATP hydrolysis activity"/>
    <property type="evidence" value="ECO:0007669"/>
    <property type="project" value="InterPro"/>
</dbReference>
<dbReference type="InterPro" id="IPR036890">
    <property type="entry name" value="HATPase_C_sf"/>
</dbReference>
<dbReference type="InterPro" id="IPR037198">
    <property type="entry name" value="MutL_C_sf"/>
</dbReference>
<dbReference type="InterPro" id="IPR038973">
    <property type="entry name" value="MutL/Mlh/Pms-like"/>
</dbReference>
<evidence type="ECO:0000259" key="5">
    <source>
        <dbReference type="SMART" id="SM01340"/>
    </source>
</evidence>
<dbReference type="PANTHER" id="PTHR10073:SF12">
    <property type="entry name" value="DNA MISMATCH REPAIR PROTEIN MLH1"/>
    <property type="match status" value="1"/>
</dbReference>
<dbReference type="Pfam" id="PF01119">
    <property type="entry name" value="DNA_mis_repair"/>
    <property type="match status" value="1"/>
</dbReference>
<dbReference type="FunFam" id="3.30.565.10:FF:000003">
    <property type="entry name" value="DNA mismatch repair endonuclease MutL"/>
    <property type="match status" value="1"/>
</dbReference>
<dbReference type="GO" id="GO:0006298">
    <property type="term" value="P:mismatch repair"/>
    <property type="evidence" value="ECO:0007669"/>
    <property type="project" value="InterPro"/>
</dbReference>
<comment type="similarity">
    <text evidence="1">Belongs to the DNA mismatch repair MutL/HexB family.</text>
</comment>
<dbReference type="Gene3D" id="3.30.1370.100">
    <property type="entry name" value="MutL, C-terminal domain, regulatory subdomain"/>
    <property type="match status" value="1"/>
</dbReference>
<dbReference type="GO" id="GO:0032300">
    <property type="term" value="C:mismatch repair complex"/>
    <property type="evidence" value="ECO:0007669"/>
    <property type="project" value="InterPro"/>
</dbReference>
<feature type="domain" description="MutL C-terminal dimerisation" evidence="4">
    <location>
        <begin position="393"/>
        <end position="533"/>
    </location>
</feature>
<dbReference type="HAMAP" id="MF_00149">
    <property type="entry name" value="DNA_mis_repair"/>
    <property type="match status" value="1"/>
</dbReference>
<dbReference type="InterPro" id="IPR014762">
    <property type="entry name" value="DNA_mismatch_repair_CS"/>
</dbReference>
<evidence type="ECO:0000256" key="2">
    <source>
        <dbReference type="ARBA" id="ARBA00022763"/>
    </source>
</evidence>
<dbReference type="SUPFAM" id="SSF55874">
    <property type="entry name" value="ATPase domain of HSP90 chaperone/DNA topoisomerase II/histidine kinase"/>
    <property type="match status" value="1"/>
</dbReference>
<dbReference type="EMBL" id="UINC01000688">
    <property type="protein sequence ID" value="SUZ59616.1"/>
    <property type="molecule type" value="Genomic_DNA"/>
</dbReference>
<dbReference type="InterPro" id="IPR042120">
    <property type="entry name" value="MutL_C_dimsub"/>
</dbReference>
<dbReference type="GO" id="GO:0005524">
    <property type="term" value="F:ATP binding"/>
    <property type="evidence" value="ECO:0007669"/>
    <property type="project" value="InterPro"/>
</dbReference>
<keyword evidence="3" id="KW-0234">DNA repair</keyword>
<dbReference type="InterPro" id="IPR002099">
    <property type="entry name" value="MutL/Mlh/PMS"/>
</dbReference>
<dbReference type="SMART" id="SM01340">
    <property type="entry name" value="DNA_mis_repair"/>
    <property type="match status" value="1"/>
</dbReference>
<dbReference type="CDD" id="cd00782">
    <property type="entry name" value="MutL_Trans"/>
    <property type="match status" value="1"/>
</dbReference>
<dbReference type="Pfam" id="PF13589">
    <property type="entry name" value="HATPase_c_3"/>
    <property type="match status" value="1"/>
</dbReference>
<protein>
    <recommendedName>
        <fullName evidence="7">DNA mismatch repair protein S5 domain-containing protein</fullName>
    </recommendedName>
</protein>
<dbReference type="Gene3D" id="3.30.230.10">
    <property type="match status" value="1"/>
</dbReference>
<organism evidence="6">
    <name type="scientific">marine metagenome</name>
    <dbReference type="NCBI Taxonomy" id="408172"/>
    <lineage>
        <taxon>unclassified sequences</taxon>
        <taxon>metagenomes</taxon>
        <taxon>ecological metagenomes</taxon>
    </lineage>
</organism>
<evidence type="ECO:0000256" key="3">
    <source>
        <dbReference type="ARBA" id="ARBA00023204"/>
    </source>
</evidence>
<keyword evidence="2" id="KW-0227">DNA damage</keyword>
<dbReference type="SUPFAM" id="SSF118116">
    <property type="entry name" value="DNA mismatch repair protein MutL"/>
    <property type="match status" value="1"/>
</dbReference>
<dbReference type="GO" id="GO:0140664">
    <property type="term" value="F:ATP-dependent DNA damage sensor activity"/>
    <property type="evidence" value="ECO:0007669"/>
    <property type="project" value="InterPro"/>
</dbReference>
<dbReference type="AlphaFoldDB" id="A0A381NYB8"/>
<sequence length="576" mass="62426">MSIKVLPPDLAAKIAAGEVVERPASVVKELVENSIDAGSSQITIEIKAGGVEQIKVIDDGHGIASEEVSIAFQRHATSKIDSQEQLDAIATLGFRGEALPSIAAVSRTVITTRQPLNPGGFRLELLWGEPVSSGSQGSPPGTAVEVLDLFGNLPARRKFLKSSSAETSRIQELVSRYALVFPGIRYQLMVDGRVSFTSPGNGVHREALLAVYGPQAATAMLEVHGEDPETGYQVDGFAGAPSLTRANRTYMTFFVNRRWVQSRMLSFAVEEAYIGLLQVKRYPLAALNISIPYEEVDVNSHPSKREVRFREENRVFSTVQRAVRAVLMADSPIPSLASPPESAYPAAVAPSFFPRSAFGAARYGGGMPDYEGGLEGGQADARLPKQPAPPLKVVGQLKLTYIVAEGPAGMFLVDQHAAHERVLFDRIYEKASEQEPQSQPLLELVSVDLSPAQGDTLKTHQEALENYGFQFEPFGDGSYLLRAVPAIFGEGDPAKALLDVLDMTAFEGLVRQKEDVTAASIACHGAIRAGKSLTEPEMVSLLEQLEATPNPHTCPHGRPTMVHFSSNHMEREFGRR</sequence>
<reference evidence="6" key="1">
    <citation type="submission" date="2018-05" db="EMBL/GenBank/DDBJ databases">
        <authorList>
            <person name="Lanie J.A."/>
            <person name="Ng W.-L."/>
            <person name="Kazmierczak K.M."/>
            <person name="Andrzejewski T.M."/>
            <person name="Davidsen T.M."/>
            <person name="Wayne K.J."/>
            <person name="Tettelin H."/>
            <person name="Glass J.I."/>
            <person name="Rusch D."/>
            <person name="Podicherti R."/>
            <person name="Tsui H.-C.T."/>
            <person name="Winkler M.E."/>
        </authorList>
    </citation>
    <scope>NUCLEOTIDE SEQUENCE</scope>
</reference>